<feature type="transmembrane region" description="Helical" evidence="7">
    <location>
        <begin position="24"/>
        <end position="44"/>
    </location>
</feature>
<dbReference type="Pfam" id="PF20684">
    <property type="entry name" value="Fung_rhodopsin"/>
    <property type="match status" value="1"/>
</dbReference>
<organism evidence="9 10">
    <name type="scientific">Xylaria hypoxylon</name>
    <dbReference type="NCBI Taxonomy" id="37992"/>
    <lineage>
        <taxon>Eukaryota</taxon>
        <taxon>Fungi</taxon>
        <taxon>Dikarya</taxon>
        <taxon>Ascomycota</taxon>
        <taxon>Pezizomycotina</taxon>
        <taxon>Sordariomycetes</taxon>
        <taxon>Xylariomycetidae</taxon>
        <taxon>Xylariales</taxon>
        <taxon>Xylariaceae</taxon>
        <taxon>Xylaria</taxon>
    </lineage>
</organism>
<dbReference type="InterPro" id="IPR052337">
    <property type="entry name" value="SAT4-like"/>
</dbReference>
<feature type="transmembrane region" description="Helical" evidence="7">
    <location>
        <begin position="56"/>
        <end position="77"/>
    </location>
</feature>
<keyword evidence="10" id="KW-1185">Reference proteome</keyword>
<protein>
    <recommendedName>
        <fullName evidence="8">Rhodopsin domain-containing protein</fullName>
    </recommendedName>
</protein>
<keyword evidence="4 7" id="KW-0472">Membrane</keyword>
<dbReference type="OrthoDB" id="5278984at2759"/>
<keyword evidence="2 7" id="KW-0812">Transmembrane</keyword>
<evidence type="ECO:0000256" key="1">
    <source>
        <dbReference type="ARBA" id="ARBA00004141"/>
    </source>
</evidence>
<feature type="domain" description="Rhodopsin" evidence="8">
    <location>
        <begin position="40"/>
        <end position="272"/>
    </location>
</feature>
<comment type="similarity">
    <text evidence="5">Belongs to the SAT4 family.</text>
</comment>
<gene>
    <name evidence="9" type="ORF">E0Z10_g4573</name>
</gene>
<dbReference type="EMBL" id="SKBN01000073">
    <property type="protein sequence ID" value="TGJ84189.1"/>
    <property type="molecule type" value="Genomic_DNA"/>
</dbReference>
<dbReference type="GO" id="GO:0016020">
    <property type="term" value="C:membrane"/>
    <property type="evidence" value="ECO:0007669"/>
    <property type="project" value="UniProtKB-SubCell"/>
</dbReference>
<feature type="transmembrane region" description="Helical" evidence="7">
    <location>
        <begin position="212"/>
        <end position="231"/>
    </location>
</feature>
<sequence>MSLSPEQIAYFQEHASDSVQGGLIGTYAAGLGLAYIFVGFRVWARRAEKTAFGHDDWLIIAALAPLSAYAIAGWAAVSIGEGRHIIFVTNTAVFVQTYVTAIVAYSICVVLTKLSILCFYCRLFFPIKTLYYIAWGFGIFIVAYNLALIFVTAFECIPLSSLWTGAPATCFDTLPPFTTLGIVNVVTDVGILALPIRHVLLLHLSLTRRIQVLGIFLLGAVVCVFGIIRVVTLAQAPPGDPSYNQALSGLWSFWEIAVGIVAACLPTLAVLATRSHLSKVSASVVHLMSLTFRRSQGGSANNTKISGHSVHESRNDENEYEQLPEWSVARGTSGDSKNPMHPTHGDASSFVASSIAERGERKEVVYTV</sequence>
<comment type="caution">
    <text evidence="9">The sequence shown here is derived from an EMBL/GenBank/DDBJ whole genome shotgun (WGS) entry which is preliminary data.</text>
</comment>
<feature type="transmembrane region" description="Helical" evidence="7">
    <location>
        <begin position="132"/>
        <end position="154"/>
    </location>
</feature>
<accession>A0A4Z0YIP5</accession>
<evidence type="ECO:0000256" key="4">
    <source>
        <dbReference type="ARBA" id="ARBA00023136"/>
    </source>
</evidence>
<dbReference type="InterPro" id="IPR049326">
    <property type="entry name" value="Rhodopsin_dom_fungi"/>
</dbReference>
<evidence type="ECO:0000313" key="10">
    <source>
        <dbReference type="Proteomes" id="UP000297716"/>
    </source>
</evidence>
<feature type="transmembrane region" description="Helical" evidence="7">
    <location>
        <begin position="174"/>
        <end position="200"/>
    </location>
</feature>
<evidence type="ECO:0000256" key="3">
    <source>
        <dbReference type="ARBA" id="ARBA00022989"/>
    </source>
</evidence>
<feature type="compositionally biased region" description="Polar residues" evidence="6">
    <location>
        <begin position="297"/>
        <end position="306"/>
    </location>
</feature>
<keyword evidence="3 7" id="KW-1133">Transmembrane helix</keyword>
<evidence type="ECO:0000256" key="5">
    <source>
        <dbReference type="ARBA" id="ARBA00038359"/>
    </source>
</evidence>
<evidence type="ECO:0000256" key="2">
    <source>
        <dbReference type="ARBA" id="ARBA00022692"/>
    </source>
</evidence>
<feature type="transmembrane region" description="Helical" evidence="7">
    <location>
        <begin position="97"/>
        <end position="120"/>
    </location>
</feature>
<dbReference type="Proteomes" id="UP000297716">
    <property type="component" value="Unassembled WGS sequence"/>
</dbReference>
<dbReference type="PANTHER" id="PTHR33048">
    <property type="entry name" value="PTH11-LIKE INTEGRAL MEMBRANE PROTEIN (AFU_ORTHOLOGUE AFUA_5G11245)"/>
    <property type="match status" value="1"/>
</dbReference>
<proteinExistence type="inferred from homology"/>
<dbReference type="PANTHER" id="PTHR33048:SF47">
    <property type="entry name" value="INTEGRAL MEMBRANE PROTEIN-RELATED"/>
    <property type="match status" value="1"/>
</dbReference>
<evidence type="ECO:0000313" key="9">
    <source>
        <dbReference type="EMBL" id="TGJ84189.1"/>
    </source>
</evidence>
<evidence type="ECO:0000256" key="6">
    <source>
        <dbReference type="SAM" id="MobiDB-lite"/>
    </source>
</evidence>
<evidence type="ECO:0000256" key="7">
    <source>
        <dbReference type="SAM" id="Phobius"/>
    </source>
</evidence>
<reference evidence="9 10" key="1">
    <citation type="submission" date="2019-03" db="EMBL/GenBank/DDBJ databases">
        <title>Draft genome sequence of Xylaria hypoxylon DSM 108379, a ubiquitous saprotrophic-parasitic fungi on hardwood.</title>
        <authorList>
            <person name="Buettner E."/>
            <person name="Leonhardt S."/>
            <person name="Gebauer A.M."/>
            <person name="Liers C."/>
            <person name="Hofrichter M."/>
            <person name="Kellner H."/>
        </authorList>
    </citation>
    <scope>NUCLEOTIDE SEQUENCE [LARGE SCALE GENOMIC DNA]</scope>
    <source>
        <strain evidence="9 10">DSM 108379</strain>
    </source>
</reference>
<dbReference type="AlphaFoldDB" id="A0A4Z0YIP5"/>
<name>A0A4Z0YIP5_9PEZI</name>
<feature type="transmembrane region" description="Helical" evidence="7">
    <location>
        <begin position="251"/>
        <end position="272"/>
    </location>
</feature>
<evidence type="ECO:0000259" key="8">
    <source>
        <dbReference type="Pfam" id="PF20684"/>
    </source>
</evidence>
<comment type="subcellular location">
    <subcellularLocation>
        <location evidence="1">Membrane</location>
        <topology evidence="1">Multi-pass membrane protein</topology>
    </subcellularLocation>
</comment>
<feature type="region of interest" description="Disordered" evidence="6">
    <location>
        <begin position="297"/>
        <end position="322"/>
    </location>
</feature>